<dbReference type="Gene3D" id="1.20.140.10">
    <property type="entry name" value="Butyryl-CoA Dehydrogenase, subunit A, domain 3"/>
    <property type="match status" value="1"/>
</dbReference>
<dbReference type="EC" id="1.3.8.6" evidence="9"/>
<keyword evidence="6 11" id="KW-0560">Oxidoreductase</keyword>
<dbReference type="Gene3D" id="2.40.110.10">
    <property type="entry name" value="Butyryl-CoA Dehydrogenase, subunit A, domain 2"/>
    <property type="match status" value="1"/>
</dbReference>
<dbReference type="InterPro" id="IPR009075">
    <property type="entry name" value="AcylCo_DH/oxidase_C"/>
</dbReference>
<dbReference type="InterPro" id="IPR037069">
    <property type="entry name" value="AcylCoA_DH/ox_N_sf"/>
</dbReference>
<accession>A0A975R185</accession>
<dbReference type="GO" id="GO:0050660">
    <property type="term" value="F:flavin adenine dinucleotide binding"/>
    <property type="evidence" value="ECO:0007669"/>
    <property type="project" value="InterPro"/>
</dbReference>
<dbReference type="GO" id="GO:0046949">
    <property type="term" value="P:fatty-acyl-CoA biosynthetic process"/>
    <property type="evidence" value="ECO:0007669"/>
    <property type="project" value="TreeGrafter"/>
</dbReference>
<keyword evidence="5" id="KW-0809">Transit peptide</keyword>
<comment type="similarity">
    <text evidence="2 11">Belongs to the acyl-CoA dehydrogenase family.</text>
</comment>
<protein>
    <recommendedName>
        <fullName evidence="9">glutaryl-CoA dehydrogenase (ETF)</fullName>
        <ecNumber evidence="9">1.3.8.6</ecNumber>
    </recommendedName>
</protein>
<feature type="domain" description="Acyl-CoA dehydrogenase/oxidase C-terminal" evidence="12">
    <location>
        <begin position="232"/>
        <end position="378"/>
    </location>
</feature>
<dbReference type="AlphaFoldDB" id="A0A975R185"/>
<evidence type="ECO:0000256" key="1">
    <source>
        <dbReference type="ARBA" id="ARBA00001974"/>
    </source>
</evidence>
<dbReference type="SUPFAM" id="SSF56645">
    <property type="entry name" value="Acyl-CoA dehydrogenase NM domain-like"/>
    <property type="match status" value="1"/>
</dbReference>
<dbReference type="PROSITE" id="PS00072">
    <property type="entry name" value="ACYL_COA_DH_1"/>
    <property type="match status" value="1"/>
</dbReference>
<dbReference type="InterPro" id="IPR009100">
    <property type="entry name" value="AcylCoA_DH/oxidase_NM_dom_sf"/>
</dbReference>
<dbReference type="PANTHER" id="PTHR42807">
    <property type="entry name" value="GLUTARYL-COA DEHYDROGENASE, MITOCHONDRIAL"/>
    <property type="match status" value="1"/>
</dbReference>
<keyword evidence="16" id="KW-1185">Reference proteome</keyword>
<evidence type="ECO:0000259" key="14">
    <source>
        <dbReference type="Pfam" id="PF02771"/>
    </source>
</evidence>
<dbReference type="InterPro" id="IPR006089">
    <property type="entry name" value="Acyl-CoA_DH_CS"/>
</dbReference>
<evidence type="ECO:0000313" key="15">
    <source>
        <dbReference type="EMBL" id="QWC11720.1"/>
    </source>
</evidence>
<comment type="pathway">
    <text evidence="7">Amino-acid metabolism; lysine degradation.</text>
</comment>
<dbReference type="Gene3D" id="1.10.540.10">
    <property type="entry name" value="Acyl-CoA dehydrogenase/oxidase, N-terminal domain"/>
    <property type="match status" value="1"/>
</dbReference>
<dbReference type="Proteomes" id="UP000676885">
    <property type="component" value="Chromosome"/>
</dbReference>
<evidence type="ECO:0000256" key="4">
    <source>
        <dbReference type="ARBA" id="ARBA00022827"/>
    </source>
</evidence>
<dbReference type="GO" id="GO:0004361">
    <property type="term" value="F:glutaryl-CoA dehydrogenase activity"/>
    <property type="evidence" value="ECO:0007669"/>
    <property type="project" value="UniProtKB-EC"/>
</dbReference>
<keyword evidence="3 11" id="KW-0285">Flavoprotein</keyword>
<evidence type="ECO:0000313" key="16">
    <source>
        <dbReference type="Proteomes" id="UP000676885"/>
    </source>
</evidence>
<dbReference type="KEGG" id="ajg:KKR91_07905"/>
<evidence type="ECO:0000259" key="13">
    <source>
        <dbReference type="Pfam" id="PF02770"/>
    </source>
</evidence>
<proteinExistence type="inferred from homology"/>
<name>A0A975R185_9MICC</name>
<dbReference type="GO" id="GO:0000062">
    <property type="term" value="F:fatty-acyl-CoA binding"/>
    <property type="evidence" value="ECO:0007669"/>
    <property type="project" value="TreeGrafter"/>
</dbReference>
<evidence type="ECO:0000256" key="2">
    <source>
        <dbReference type="ARBA" id="ARBA00009347"/>
    </source>
</evidence>
<comment type="cofactor">
    <cofactor evidence="1 11">
        <name>FAD</name>
        <dbReference type="ChEBI" id="CHEBI:57692"/>
    </cofactor>
</comment>
<comment type="catalytic activity">
    <reaction evidence="10">
        <text>glutaryl-CoA + oxidized [electron-transfer flavoprotein] + 2 H(+) = (2E)-butenoyl-CoA + reduced [electron-transfer flavoprotein] + CO2</text>
        <dbReference type="Rhea" id="RHEA:13389"/>
        <dbReference type="Rhea" id="RHEA-COMP:10685"/>
        <dbReference type="Rhea" id="RHEA-COMP:10686"/>
        <dbReference type="ChEBI" id="CHEBI:15378"/>
        <dbReference type="ChEBI" id="CHEBI:16526"/>
        <dbReference type="ChEBI" id="CHEBI:57332"/>
        <dbReference type="ChEBI" id="CHEBI:57378"/>
        <dbReference type="ChEBI" id="CHEBI:57692"/>
        <dbReference type="ChEBI" id="CHEBI:58307"/>
        <dbReference type="EC" id="1.3.8.6"/>
    </reaction>
</comment>
<evidence type="ECO:0000256" key="10">
    <source>
        <dbReference type="ARBA" id="ARBA00049493"/>
    </source>
</evidence>
<dbReference type="PANTHER" id="PTHR42807:SF1">
    <property type="entry name" value="GLUTARYL-COA DEHYDROGENASE, MITOCHONDRIAL"/>
    <property type="match status" value="1"/>
</dbReference>
<dbReference type="SUPFAM" id="SSF47203">
    <property type="entry name" value="Acyl-CoA dehydrogenase C-terminal domain-like"/>
    <property type="match status" value="1"/>
</dbReference>
<evidence type="ECO:0000256" key="3">
    <source>
        <dbReference type="ARBA" id="ARBA00022630"/>
    </source>
</evidence>
<evidence type="ECO:0000256" key="9">
    <source>
        <dbReference type="ARBA" id="ARBA00039033"/>
    </source>
</evidence>
<feature type="domain" description="Acyl-CoA dehydrogenase/oxidase N-terminal" evidence="14">
    <location>
        <begin position="16"/>
        <end position="125"/>
    </location>
</feature>
<evidence type="ECO:0000259" key="12">
    <source>
        <dbReference type="Pfam" id="PF00441"/>
    </source>
</evidence>
<evidence type="ECO:0000256" key="7">
    <source>
        <dbReference type="ARBA" id="ARBA00037899"/>
    </source>
</evidence>
<organism evidence="15 16">
    <name type="scientific">Arthrobacter jiangjiafuii</name>
    <dbReference type="NCBI Taxonomy" id="2817475"/>
    <lineage>
        <taxon>Bacteria</taxon>
        <taxon>Bacillati</taxon>
        <taxon>Actinomycetota</taxon>
        <taxon>Actinomycetes</taxon>
        <taxon>Micrococcales</taxon>
        <taxon>Micrococcaceae</taxon>
        <taxon>Arthrobacter</taxon>
    </lineage>
</organism>
<evidence type="ECO:0000256" key="6">
    <source>
        <dbReference type="ARBA" id="ARBA00023002"/>
    </source>
</evidence>
<dbReference type="InterPro" id="IPR046373">
    <property type="entry name" value="Acyl-CoA_Oxase/DH_mid-dom_sf"/>
</dbReference>
<evidence type="ECO:0000256" key="8">
    <source>
        <dbReference type="ARBA" id="ARBA00037927"/>
    </source>
</evidence>
<reference evidence="15 16" key="1">
    <citation type="submission" date="2021-05" db="EMBL/GenBank/DDBJ databases">
        <title>Novel species in genus Arthrobacter.</title>
        <authorList>
            <person name="Zhang G."/>
        </authorList>
    </citation>
    <scope>NUCLEOTIDE SEQUENCE [LARGE SCALE GENOMIC DNA]</scope>
    <source>
        <strain evidence="16">zg-ZUI227</strain>
    </source>
</reference>
<dbReference type="GO" id="GO:0033539">
    <property type="term" value="P:fatty acid beta-oxidation using acyl-CoA dehydrogenase"/>
    <property type="evidence" value="ECO:0007669"/>
    <property type="project" value="TreeGrafter"/>
</dbReference>
<evidence type="ECO:0000256" key="5">
    <source>
        <dbReference type="ARBA" id="ARBA00022946"/>
    </source>
</evidence>
<keyword evidence="4 11" id="KW-0274">FAD</keyword>
<dbReference type="FunFam" id="1.10.540.10:FF:000026">
    <property type="entry name" value="Acyl-CoA dehydrogenase medium chain"/>
    <property type="match status" value="1"/>
</dbReference>
<sequence length="385" mass="41881">MATSDVLNLDGLLSAQELELRDVVRGFVRDRIKPNIKAWYEDAHFPVEIARELGELGLLGMHLQGYGCPGRSAVEYGIAAMELEAGDSGLRTFVSVQGSLAMSAVHKWGSEEQKNTYLPGMAKGEIIGCFGLTEPTAGSDPSSMQTTAVRDGDGWVLNGVKRWIGLASIAQIAVIWAATDEGVRGFLVPTDSPGFTAVPIEPKLSMRASIQCDLTFEDIRLPDTARLPGAKGLRGPFSCLNEARYGIIWGSMGAARDSYEEALKYSLQRMQFDKPLAAYQLTQEKLVNMLLEIQKGTLLAIHTGRMKDAGTLQPVQISVGKLNNCREAITICREARTILGGNGITLDYSPLRHANNLESVRTYEGTDEVHTLILGQHITGSPAFR</sequence>
<dbReference type="Pfam" id="PF00441">
    <property type="entry name" value="Acyl-CoA_dh_1"/>
    <property type="match status" value="1"/>
</dbReference>
<dbReference type="Pfam" id="PF02771">
    <property type="entry name" value="Acyl-CoA_dh_N"/>
    <property type="match status" value="1"/>
</dbReference>
<dbReference type="InterPro" id="IPR036250">
    <property type="entry name" value="AcylCo_DH-like_C"/>
</dbReference>
<dbReference type="Pfam" id="PF02770">
    <property type="entry name" value="Acyl-CoA_dh_M"/>
    <property type="match status" value="1"/>
</dbReference>
<gene>
    <name evidence="15" type="ORF">KKR91_07905</name>
</gene>
<comment type="pathway">
    <text evidence="8">Amino-acid metabolism; tryptophan metabolism.</text>
</comment>
<dbReference type="InterPro" id="IPR013786">
    <property type="entry name" value="AcylCoA_DH/ox_N"/>
</dbReference>
<evidence type="ECO:0000256" key="11">
    <source>
        <dbReference type="RuleBase" id="RU362125"/>
    </source>
</evidence>
<dbReference type="InterPro" id="IPR006091">
    <property type="entry name" value="Acyl-CoA_Oxase/DH_mid-dom"/>
</dbReference>
<dbReference type="RefSeq" id="WP_210229688.1">
    <property type="nucleotide sequence ID" value="NZ_CP076022.1"/>
</dbReference>
<dbReference type="InterPro" id="IPR052033">
    <property type="entry name" value="Glutaryl-CoA_DH_mitochondrial"/>
</dbReference>
<dbReference type="EMBL" id="CP076022">
    <property type="protein sequence ID" value="QWC11720.1"/>
    <property type="molecule type" value="Genomic_DNA"/>
</dbReference>
<feature type="domain" description="Acyl-CoA oxidase/dehydrogenase middle" evidence="13">
    <location>
        <begin position="129"/>
        <end position="218"/>
    </location>
</feature>